<evidence type="ECO:0000256" key="7">
    <source>
        <dbReference type="ARBA" id="ARBA00022801"/>
    </source>
</evidence>
<evidence type="ECO:0000256" key="1">
    <source>
        <dbReference type="ARBA" id="ARBA00000077"/>
    </source>
</evidence>
<comment type="function">
    <text evidence="10">Endonuclease that specifically degrades the RNA of RNA-DNA hybrids.</text>
</comment>
<dbReference type="Gene3D" id="1.10.10.460">
    <property type="entry name" value="Ribonuclease hii. Domain 2"/>
    <property type="match status" value="1"/>
</dbReference>
<evidence type="ECO:0000256" key="11">
    <source>
        <dbReference type="SAM" id="MobiDB-lite"/>
    </source>
</evidence>
<feature type="signal peptide" evidence="12">
    <location>
        <begin position="1"/>
        <end position="15"/>
    </location>
</feature>
<evidence type="ECO:0000313" key="15">
    <source>
        <dbReference type="RefSeq" id="XP_026733607.1"/>
    </source>
</evidence>
<feature type="region of interest" description="Disordered" evidence="11">
    <location>
        <begin position="308"/>
        <end position="327"/>
    </location>
</feature>
<dbReference type="RefSeq" id="XP_026733607.1">
    <property type="nucleotide sequence ID" value="XM_026877806.1"/>
</dbReference>
<comment type="function">
    <text evidence="8">Catalytic subunit of RNase HII, an endonuclease that specifically degrades the RNA of RNA:DNA hybrids. Participates in DNA replication, possibly by mediating the removal of lagging-strand Okazaki fragment RNA primers during DNA replication. Mediates the excision of single ribonucleotides from DNA:RNA duplexes.</text>
</comment>
<dbReference type="GO" id="GO:0043137">
    <property type="term" value="P:DNA replication, removal of RNA primer"/>
    <property type="evidence" value="ECO:0007669"/>
    <property type="project" value="TreeGrafter"/>
</dbReference>
<gene>
    <name evidence="15" type="primary">LOC113497958</name>
</gene>
<dbReference type="InParanoid" id="A0A7E5VZ87"/>
<dbReference type="EC" id="3.1.26.4" evidence="10"/>
<dbReference type="AlphaFoldDB" id="A0A7E5VZ87"/>
<feature type="binding site" evidence="9">
    <location>
        <position position="189"/>
    </location>
    <ligand>
        <name>a divalent metal cation</name>
        <dbReference type="ChEBI" id="CHEBI:60240"/>
    </ligand>
</feature>
<comment type="cofactor">
    <cofactor evidence="2">
        <name>Mg(2+)</name>
        <dbReference type="ChEBI" id="CHEBI:18420"/>
    </cofactor>
</comment>
<feature type="domain" description="RNase H type-2" evidence="13">
    <location>
        <begin position="72"/>
        <end position="298"/>
    </location>
</feature>
<dbReference type="GO" id="GO:0046872">
    <property type="term" value="F:metal ion binding"/>
    <property type="evidence" value="ECO:0007669"/>
    <property type="project" value="UniProtKB-KW"/>
</dbReference>
<dbReference type="GeneID" id="113497958"/>
<evidence type="ECO:0000256" key="12">
    <source>
        <dbReference type="SAM" id="SignalP"/>
    </source>
</evidence>
<dbReference type="FunCoup" id="A0A7E5VZ87">
    <property type="interactions" value="514"/>
</dbReference>
<dbReference type="FunFam" id="3.30.420.10:FF:000016">
    <property type="entry name" value="Ribonuclease"/>
    <property type="match status" value="1"/>
</dbReference>
<dbReference type="InterPro" id="IPR036397">
    <property type="entry name" value="RNaseH_sf"/>
</dbReference>
<feature type="binding site" evidence="9">
    <location>
        <position position="79"/>
    </location>
    <ligand>
        <name>a divalent metal cation</name>
        <dbReference type="ChEBI" id="CHEBI:60240"/>
    </ligand>
</feature>
<comment type="similarity">
    <text evidence="3">Belongs to the RNase HII family. Eukaryotic subfamily.</text>
</comment>
<keyword evidence="12" id="KW-0732">Signal</keyword>
<dbReference type="CDD" id="cd07181">
    <property type="entry name" value="RNase_HII_eukaryota_like"/>
    <property type="match status" value="1"/>
</dbReference>
<dbReference type="InterPro" id="IPR004649">
    <property type="entry name" value="RNase_H2_suA"/>
</dbReference>
<name>A0A7E5VZ87_TRINI</name>
<feature type="binding site" evidence="9">
    <location>
        <position position="78"/>
    </location>
    <ligand>
        <name>a divalent metal cation</name>
        <dbReference type="ChEBI" id="CHEBI:60240"/>
    </ligand>
</feature>
<feature type="chain" id="PRO_5029017324" description="Ribonuclease" evidence="12">
    <location>
        <begin position="16"/>
        <end position="350"/>
    </location>
</feature>
<dbReference type="GO" id="GO:0006298">
    <property type="term" value="P:mismatch repair"/>
    <property type="evidence" value="ECO:0007669"/>
    <property type="project" value="TreeGrafter"/>
</dbReference>
<dbReference type="Gene3D" id="3.30.420.10">
    <property type="entry name" value="Ribonuclease H-like superfamily/Ribonuclease H"/>
    <property type="match status" value="1"/>
</dbReference>
<evidence type="ECO:0000256" key="3">
    <source>
        <dbReference type="ARBA" id="ARBA00007058"/>
    </source>
</evidence>
<keyword evidence="4 9" id="KW-0540">Nuclease</keyword>
<evidence type="ECO:0000256" key="10">
    <source>
        <dbReference type="RuleBase" id="RU003515"/>
    </source>
</evidence>
<keyword evidence="14" id="KW-1185">Reference proteome</keyword>
<evidence type="ECO:0000256" key="9">
    <source>
        <dbReference type="PROSITE-ProRule" id="PRU01319"/>
    </source>
</evidence>
<protein>
    <recommendedName>
        <fullName evidence="10">Ribonuclease</fullName>
        <ecNumber evidence="10">3.1.26.4</ecNumber>
    </recommendedName>
</protein>
<comment type="catalytic activity">
    <reaction evidence="1 9 10">
        <text>Endonucleolytic cleavage to 5'-phosphomonoester.</text>
        <dbReference type="EC" id="3.1.26.4"/>
    </reaction>
</comment>
<evidence type="ECO:0000256" key="5">
    <source>
        <dbReference type="ARBA" id="ARBA00022723"/>
    </source>
</evidence>
<dbReference type="GO" id="GO:0004523">
    <property type="term" value="F:RNA-DNA hybrid ribonuclease activity"/>
    <property type="evidence" value="ECO:0007669"/>
    <property type="project" value="UniProtKB-UniRule"/>
</dbReference>
<dbReference type="FunFam" id="1.10.10.460:FF:000001">
    <property type="entry name" value="Ribonuclease"/>
    <property type="match status" value="1"/>
</dbReference>
<dbReference type="Pfam" id="PF01351">
    <property type="entry name" value="RNase_HII"/>
    <property type="match status" value="1"/>
</dbReference>
<dbReference type="InterPro" id="IPR001352">
    <property type="entry name" value="RNase_HII/HIII"/>
</dbReference>
<dbReference type="OrthoDB" id="7462577at2759"/>
<keyword evidence="7 9" id="KW-0378">Hydrolase</keyword>
<organism evidence="14 15">
    <name type="scientific">Trichoplusia ni</name>
    <name type="common">Cabbage looper</name>
    <dbReference type="NCBI Taxonomy" id="7111"/>
    <lineage>
        <taxon>Eukaryota</taxon>
        <taxon>Metazoa</taxon>
        <taxon>Ecdysozoa</taxon>
        <taxon>Arthropoda</taxon>
        <taxon>Hexapoda</taxon>
        <taxon>Insecta</taxon>
        <taxon>Pterygota</taxon>
        <taxon>Neoptera</taxon>
        <taxon>Endopterygota</taxon>
        <taxon>Lepidoptera</taxon>
        <taxon>Glossata</taxon>
        <taxon>Ditrysia</taxon>
        <taxon>Noctuoidea</taxon>
        <taxon>Noctuidae</taxon>
        <taxon>Plusiinae</taxon>
        <taxon>Trichoplusia</taxon>
    </lineage>
</organism>
<dbReference type="KEGG" id="tnl:113497958"/>
<dbReference type="PANTHER" id="PTHR10954">
    <property type="entry name" value="RIBONUCLEASE H2 SUBUNIT A"/>
    <property type="match status" value="1"/>
</dbReference>
<reference evidence="15" key="1">
    <citation type="submission" date="2025-08" db="UniProtKB">
        <authorList>
            <consortium name="RefSeq"/>
        </authorList>
    </citation>
    <scope>IDENTIFICATION</scope>
</reference>
<accession>A0A7E5VZ87</accession>
<dbReference type="InterPro" id="IPR012337">
    <property type="entry name" value="RNaseH-like_sf"/>
</dbReference>
<dbReference type="InterPro" id="IPR023160">
    <property type="entry name" value="RNase_HII_hlx-loop-hlx_cap_dom"/>
</dbReference>
<comment type="cofactor">
    <cofactor evidence="9">
        <name>Mn(2+)</name>
        <dbReference type="ChEBI" id="CHEBI:29035"/>
    </cofactor>
    <cofactor evidence="9">
        <name>Mg(2+)</name>
        <dbReference type="ChEBI" id="CHEBI:18420"/>
    </cofactor>
    <text evidence="9">Manganese or magnesium. Binds 1 divalent metal ion per monomer in the absence of substrate. May bind a second metal ion after substrate binding.</text>
</comment>
<keyword evidence="5 9" id="KW-0479">Metal-binding</keyword>
<dbReference type="InterPro" id="IPR024567">
    <property type="entry name" value="RNase_HII/HIII_dom"/>
</dbReference>
<evidence type="ECO:0000256" key="2">
    <source>
        <dbReference type="ARBA" id="ARBA00001946"/>
    </source>
</evidence>
<sequence>MARMILILISQVSLGSVITYQSVITSLYKHCNNLTTNMVNSLQELQDFIKAKNNYSNFISSSEVPEVCKTEPCMLGVDEAGRGPVLGPMVYGVAYCPVSETKVLQDLGCADSKALTEEKRDNIFTKMLTEESSLKNVGWVAEVISPNYISNSMYRRAKHSLNEVSMNSAISLIKRAAESGANITEVYVDTVGPPEKYQAKLQEIFPDYKITVAKKADSIYPIVSAASIVAKVTRDHALKVWQFHEGLEMSHTEFGSGYPGDPLTKKFIRDQIDNVFGYPMLVRFSWSTAELMLQEKAAACTFEEVDDQGSTKKPTKSISSFFTQKPDEGKARKRHKFFDERYLTVSNPFE</sequence>
<dbReference type="GO" id="GO:0003723">
    <property type="term" value="F:RNA binding"/>
    <property type="evidence" value="ECO:0007669"/>
    <property type="project" value="UniProtKB-UniRule"/>
</dbReference>
<dbReference type="PANTHER" id="PTHR10954:SF7">
    <property type="entry name" value="RIBONUCLEASE H2 SUBUNIT A"/>
    <property type="match status" value="1"/>
</dbReference>
<dbReference type="SUPFAM" id="SSF53098">
    <property type="entry name" value="Ribonuclease H-like"/>
    <property type="match status" value="1"/>
</dbReference>
<dbReference type="PROSITE" id="PS51975">
    <property type="entry name" value="RNASE_H_2"/>
    <property type="match status" value="1"/>
</dbReference>
<dbReference type="GO" id="GO:0032299">
    <property type="term" value="C:ribonuclease H2 complex"/>
    <property type="evidence" value="ECO:0007669"/>
    <property type="project" value="TreeGrafter"/>
</dbReference>
<dbReference type="Proteomes" id="UP000322000">
    <property type="component" value="Chromosome 10"/>
</dbReference>
<proteinExistence type="inferred from homology"/>
<keyword evidence="6 9" id="KW-0255">Endonuclease</keyword>
<evidence type="ECO:0000256" key="6">
    <source>
        <dbReference type="ARBA" id="ARBA00022759"/>
    </source>
</evidence>
<dbReference type="NCBIfam" id="TIGR00729">
    <property type="entry name" value="ribonuclease HII"/>
    <property type="match status" value="1"/>
</dbReference>
<evidence type="ECO:0000256" key="8">
    <source>
        <dbReference type="ARBA" id="ARBA00024981"/>
    </source>
</evidence>
<evidence type="ECO:0000256" key="4">
    <source>
        <dbReference type="ARBA" id="ARBA00022722"/>
    </source>
</evidence>
<evidence type="ECO:0000313" key="14">
    <source>
        <dbReference type="Proteomes" id="UP000322000"/>
    </source>
</evidence>
<evidence type="ECO:0000259" key="13">
    <source>
        <dbReference type="PROSITE" id="PS51975"/>
    </source>
</evidence>